<gene>
    <name evidence="1" type="ORF">GCM10022377_26490</name>
</gene>
<organism evidence="1 2">
    <name type="scientific">Zhihengliuella alba</name>
    <dbReference type="NCBI Taxonomy" id="547018"/>
    <lineage>
        <taxon>Bacteria</taxon>
        <taxon>Bacillati</taxon>
        <taxon>Actinomycetota</taxon>
        <taxon>Actinomycetes</taxon>
        <taxon>Micrococcales</taxon>
        <taxon>Micrococcaceae</taxon>
        <taxon>Zhihengliuella</taxon>
    </lineage>
</organism>
<evidence type="ECO:0000313" key="1">
    <source>
        <dbReference type="EMBL" id="GAA3711764.1"/>
    </source>
</evidence>
<protein>
    <recommendedName>
        <fullName evidence="3">Tail fiber protein</fullName>
    </recommendedName>
</protein>
<name>A0ABP7E3H3_9MICC</name>
<comment type="caution">
    <text evidence="1">The sequence shown here is derived from an EMBL/GenBank/DDBJ whole genome shotgun (WGS) entry which is preliminary data.</text>
</comment>
<dbReference type="EMBL" id="BAABCJ010000007">
    <property type="protein sequence ID" value="GAA3711764.1"/>
    <property type="molecule type" value="Genomic_DNA"/>
</dbReference>
<accession>A0ABP7E3H3</accession>
<evidence type="ECO:0000313" key="2">
    <source>
        <dbReference type="Proteomes" id="UP001501536"/>
    </source>
</evidence>
<sequence>MPRARAMTPRTAATLLTIGTAERQMATIATTSAAMPRPRPARVLGAAPVGPVGADGADGGWTVCSGKLISPPKVGDMFGSGVPGPEPEH</sequence>
<proteinExistence type="predicted"/>
<reference evidence="2" key="1">
    <citation type="journal article" date="2019" name="Int. J. Syst. Evol. Microbiol.">
        <title>The Global Catalogue of Microorganisms (GCM) 10K type strain sequencing project: providing services to taxonomists for standard genome sequencing and annotation.</title>
        <authorList>
            <consortium name="The Broad Institute Genomics Platform"/>
            <consortium name="The Broad Institute Genome Sequencing Center for Infectious Disease"/>
            <person name="Wu L."/>
            <person name="Ma J."/>
        </authorList>
    </citation>
    <scope>NUCLEOTIDE SEQUENCE [LARGE SCALE GENOMIC DNA]</scope>
    <source>
        <strain evidence="2">JCM 16961</strain>
    </source>
</reference>
<keyword evidence="2" id="KW-1185">Reference proteome</keyword>
<dbReference type="Proteomes" id="UP001501536">
    <property type="component" value="Unassembled WGS sequence"/>
</dbReference>
<evidence type="ECO:0008006" key="3">
    <source>
        <dbReference type="Google" id="ProtNLM"/>
    </source>
</evidence>